<dbReference type="GO" id="GO:0047693">
    <property type="term" value="F:ATP diphosphatase activity"/>
    <property type="evidence" value="ECO:0007669"/>
    <property type="project" value="UniProtKB-EC"/>
</dbReference>
<dbReference type="InterPro" id="IPR048011">
    <property type="entry name" value="NTP-PPase_MazG-like_C"/>
</dbReference>
<dbReference type="GO" id="GO:0046061">
    <property type="term" value="P:dATP catabolic process"/>
    <property type="evidence" value="ECO:0007669"/>
    <property type="project" value="TreeGrafter"/>
</dbReference>
<comment type="similarity">
    <text evidence="2">Belongs to the nucleoside triphosphate pyrophosphohydrolase family.</text>
</comment>
<evidence type="ECO:0000259" key="5">
    <source>
        <dbReference type="Pfam" id="PF03819"/>
    </source>
</evidence>
<dbReference type="FunFam" id="1.10.287.1080:FF:000001">
    <property type="entry name" value="Nucleoside triphosphate pyrophosphohydrolase"/>
    <property type="match status" value="1"/>
</dbReference>
<organism evidence="6 7">
    <name type="scientific">Paenimyroides ummariense</name>
    <dbReference type="NCBI Taxonomy" id="913024"/>
    <lineage>
        <taxon>Bacteria</taxon>
        <taxon>Pseudomonadati</taxon>
        <taxon>Bacteroidota</taxon>
        <taxon>Flavobacteriia</taxon>
        <taxon>Flavobacteriales</taxon>
        <taxon>Flavobacteriaceae</taxon>
        <taxon>Paenimyroides</taxon>
    </lineage>
</organism>
<feature type="domain" description="NTP pyrophosphohydrolase MazG-like" evidence="5">
    <location>
        <begin position="175"/>
        <end position="233"/>
    </location>
</feature>
<evidence type="ECO:0000256" key="1">
    <source>
        <dbReference type="ARBA" id="ARBA00052141"/>
    </source>
</evidence>
<comment type="catalytic activity">
    <reaction evidence="1">
        <text>ATP + H2O = AMP + diphosphate + H(+)</text>
        <dbReference type="Rhea" id="RHEA:14245"/>
        <dbReference type="ChEBI" id="CHEBI:15377"/>
        <dbReference type="ChEBI" id="CHEBI:15378"/>
        <dbReference type="ChEBI" id="CHEBI:30616"/>
        <dbReference type="ChEBI" id="CHEBI:33019"/>
        <dbReference type="ChEBI" id="CHEBI:456215"/>
        <dbReference type="EC" id="3.6.1.8"/>
    </reaction>
</comment>
<keyword evidence="7" id="KW-1185">Reference proteome</keyword>
<dbReference type="Proteomes" id="UP000199036">
    <property type="component" value="Unassembled WGS sequence"/>
</dbReference>
<reference evidence="7" key="1">
    <citation type="submission" date="2016-10" db="EMBL/GenBank/DDBJ databases">
        <authorList>
            <person name="Varghese N."/>
            <person name="Submissions S."/>
        </authorList>
    </citation>
    <scope>NUCLEOTIDE SEQUENCE [LARGE SCALE GENOMIC DNA]</scope>
    <source>
        <strain evidence="7">DS-12</strain>
    </source>
</reference>
<dbReference type="GO" id="GO:0046052">
    <property type="term" value="P:UTP catabolic process"/>
    <property type="evidence" value="ECO:0007669"/>
    <property type="project" value="TreeGrafter"/>
</dbReference>
<keyword evidence="6" id="KW-0378">Hydrolase</keyword>
<evidence type="ECO:0000256" key="2">
    <source>
        <dbReference type="ARBA" id="ARBA00061115"/>
    </source>
</evidence>
<name>A0A1I5FEZ9_9FLAO</name>
<dbReference type="GO" id="GO:0006203">
    <property type="term" value="P:dGTP catabolic process"/>
    <property type="evidence" value="ECO:0007669"/>
    <property type="project" value="TreeGrafter"/>
</dbReference>
<dbReference type="NCBIfam" id="NF007113">
    <property type="entry name" value="PRK09562.1"/>
    <property type="match status" value="1"/>
</dbReference>
<dbReference type="GO" id="GO:0046081">
    <property type="term" value="P:dUTP catabolic process"/>
    <property type="evidence" value="ECO:0007669"/>
    <property type="project" value="TreeGrafter"/>
</dbReference>
<evidence type="ECO:0000256" key="3">
    <source>
        <dbReference type="ARBA" id="ARBA00066372"/>
    </source>
</evidence>
<dbReference type="InterPro" id="IPR011551">
    <property type="entry name" value="NTP_PyrPHydrolase_MazG"/>
</dbReference>
<dbReference type="PANTHER" id="PTHR30522">
    <property type="entry name" value="NUCLEOSIDE TRIPHOSPHATE PYROPHOSPHOHYDROLASE"/>
    <property type="match status" value="1"/>
</dbReference>
<dbReference type="Gene3D" id="1.10.287.1080">
    <property type="entry name" value="MazG-like"/>
    <property type="match status" value="2"/>
</dbReference>
<evidence type="ECO:0000313" key="7">
    <source>
        <dbReference type="Proteomes" id="UP000199036"/>
    </source>
</evidence>
<dbReference type="STRING" id="913024.SAMN05421741_12733"/>
<dbReference type="EC" id="3.6.1.8" evidence="3"/>
<dbReference type="Pfam" id="PF03819">
    <property type="entry name" value="MazG"/>
    <property type="match status" value="2"/>
</dbReference>
<dbReference type="NCBIfam" id="TIGR00444">
    <property type="entry name" value="mazG"/>
    <property type="match status" value="1"/>
</dbReference>
<evidence type="ECO:0000313" key="6">
    <source>
        <dbReference type="EMBL" id="SFO22317.1"/>
    </source>
</evidence>
<dbReference type="PANTHER" id="PTHR30522:SF0">
    <property type="entry name" value="NUCLEOSIDE TRIPHOSPHATE PYROPHOSPHOHYDROLASE"/>
    <property type="match status" value="1"/>
</dbReference>
<dbReference type="FunFam" id="1.10.287.1080:FF:000003">
    <property type="entry name" value="Nucleoside triphosphate pyrophosphohydrolase"/>
    <property type="match status" value="1"/>
</dbReference>
<dbReference type="AlphaFoldDB" id="A0A1I5FEZ9"/>
<dbReference type="SUPFAM" id="SSF101386">
    <property type="entry name" value="all-alpha NTP pyrophosphatases"/>
    <property type="match status" value="2"/>
</dbReference>
<feature type="domain" description="NTP pyrophosphohydrolase MazG-like" evidence="5">
    <location>
        <begin position="40"/>
        <end position="112"/>
    </location>
</feature>
<accession>A0A1I5FEZ9</accession>
<dbReference type="GO" id="GO:0046047">
    <property type="term" value="P:TTP catabolic process"/>
    <property type="evidence" value="ECO:0007669"/>
    <property type="project" value="TreeGrafter"/>
</dbReference>
<dbReference type="GO" id="GO:0006950">
    <property type="term" value="P:response to stress"/>
    <property type="evidence" value="ECO:0007669"/>
    <property type="project" value="UniProtKB-ARBA"/>
</dbReference>
<evidence type="ECO:0000256" key="4">
    <source>
        <dbReference type="ARBA" id="ARBA00074799"/>
    </source>
</evidence>
<dbReference type="InterPro" id="IPR048015">
    <property type="entry name" value="NTP-PPase_MazG-like_N"/>
</dbReference>
<sequence length="269" mass="31299">MPVFLHRFSMNNRTAQLKAFEELLDIMDDLREKCPWDQKQTFQSLKHLTIEEVYELNDAITDNDTTEIKKELGDLLLHIVFYSKIGSETNLFDIEAVCKGISEKLISRHPHIYGDAVAEDEKAVLENWEKLKLKEGNKSVLSGVPKSLPAIIKAFRIQDKVKGVGFDWDNKEDVWAKVEEELNEFKVEVANNDFEKQEQEFGDVLFALINYARFCNINPEAALNKTNQKFINRFTRMEELIKQDSKTIGDLSLKELDVYWNEVKKFESK</sequence>
<gene>
    <name evidence="6" type="ORF">SAMN05421741_12733</name>
</gene>
<dbReference type="GO" id="GO:0046076">
    <property type="term" value="P:dTTP catabolic process"/>
    <property type="evidence" value="ECO:0007669"/>
    <property type="project" value="TreeGrafter"/>
</dbReference>
<dbReference type="CDD" id="cd11528">
    <property type="entry name" value="NTP-PPase_MazG_Nterm"/>
    <property type="match status" value="1"/>
</dbReference>
<proteinExistence type="inferred from homology"/>
<dbReference type="EMBL" id="FOVI01000027">
    <property type="protein sequence ID" value="SFO22317.1"/>
    <property type="molecule type" value="Genomic_DNA"/>
</dbReference>
<dbReference type="InterPro" id="IPR004518">
    <property type="entry name" value="MazG-like_dom"/>
</dbReference>
<protein>
    <recommendedName>
        <fullName evidence="4">Nucleoside triphosphate pyrophosphohydrolase</fullName>
        <ecNumber evidence="3">3.6.1.8</ecNumber>
    </recommendedName>
</protein>
<dbReference type="CDD" id="cd11529">
    <property type="entry name" value="NTP-PPase_MazG_Cterm"/>
    <property type="match status" value="1"/>
</dbReference>